<dbReference type="EMBL" id="CM042018">
    <property type="protein sequence ID" value="KAI3827463.1"/>
    <property type="molecule type" value="Genomic_DNA"/>
</dbReference>
<name>A0ACB9K5B5_9ASTR</name>
<organism evidence="1 2">
    <name type="scientific">Smallanthus sonchifolius</name>
    <dbReference type="NCBI Taxonomy" id="185202"/>
    <lineage>
        <taxon>Eukaryota</taxon>
        <taxon>Viridiplantae</taxon>
        <taxon>Streptophyta</taxon>
        <taxon>Embryophyta</taxon>
        <taxon>Tracheophyta</taxon>
        <taxon>Spermatophyta</taxon>
        <taxon>Magnoliopsida</taxon>
        <taxon>eudicotyledons</taxon>
        <taxon>Gunneridae</taxon>
        <taxon>Pentapetalae</taxon>
        <taxon>asterids</taxon>
        <taxon>campanulids</taxon>
        <taxon>Asterales</taxon>
        <taxon>Asteraceae</taxon>
        <taxon>Asteroideae</taxon>
        <taxon>Heliantheae alliance</taxon>
        <taxon>Millerieae</taxon>
        <taxon>Smallanthus</taxon>
    </lineage>
</organism>
<comment type="caution">
    <text evidence="1">The sequence shown here is derived from an EMBL/GenBank/DDBJ whole genome shotgun (WGS) entry which is preliminary data.</text>
</comment>
<evidence type="ECO:0000313" key="1">
    <source>
        <dbReference type="EMBL" id="KAI3827463.1"/>
    </source>
</evidence>
<reference evidence="2" key="1">
    <citation type="journal article" date="2022" name="Mol. Ecol. Resour.">
        <title>The genomes of chicory, endive, great burdock and yacon provide insights into Asteraceae palaeo-polyploidization history and plant inulin production.</title>
        <authorList>
            <person name="Fan W."/>
            <person name="Wang S."/>
            <person name="Wang H."/>
            <person name="Wang A."/>
            <person name="Jiang F."/>
            <person name="Liu H."/>
            <person name="Zhao H."/>
            <person name="Xu D."/>
            <person name="Zhang Y."/>
        </authorList>
    </citation>
    <scope>NUCLEOTIDE SEQUENCE [LARGE SCALE GENOMIC DNA]</scope>
    <source>
        <strain evidence="2">cv. Yunnan</strain>
    </source>
</reference>
<gene>
    <name evidence="1" type="ORF">L1987_01539</name>
</gene>
<evidence type="ECO:0000313" key="2">
    <source>
        <dbReference type="Proteomes" id="UP001056120"/>
    </source>
</evidence>
<keyword evidence="2" id="KW-1185">Reference proteome</keyword>
<sequence length="267" mass="29453">MLLHASFRPQKGPEAPEINTLQAELSFDRALPIRTSFQYLIPSLVSFSCKISCCLLASLCGAIYYLYTIQAMSTPPTSPIAQEHDVPILISLEPKRHRLGPIDDTIEYDVPFHVRMEGNPHDWEWYPILPCTMEQALAGFVAKMDREIQNMRDAAGEITGLLELDTVHQLETRVDTLEATNEVAIARIVQLETQLEAALEAEDAQDTESEEEGPADEEDAQSMSGRGGRHGGRGIINMTAAELTSLINDSVVEALAAHNVAGKFDIH</sequence>
<protein>
    <submittedName>
        <fullName evidence="1">Uncharacterized protein</fullName>
    </submittedName>
</protein>
<dbReference type="Proteomes" id="UP001056120">
    <property type="component" value="Linkage Group LG01"/>
</dbReference>
<reference evidence="1 2" key="2">
    <citation type="journal article" date="2022" name="Mol. Ecol. Resour.">
        <title>The genomes of chicory, endive, great burdock and yacon provide insights into Asteraceae paleo-polyploidization history and plant inulin production.</title>
        <authorList>
            <person name="Fan W."/>
            <person name="Wang S."/>
            <person name="Wang H."/>
            <person name="Wang A."/>
            <person name="Jiang F."/>
            <person name="Liu H."/>
            <person name="Zhao H."/>
            <person name="Xu D."/>
            <person name="Zhang Y."/>
        </authorList>
    </citation>
    <scope>NUCLEOTIDE SEQUENCE [LARGE SCALE GENOMIC DNA]</scope>
    <source>
        <strain evidence="2">cv. Yunnan</strain>
        <tissue evidence="1">Leaves</tissue>
    </source>
</reference>
<proteinExistence type="predicted"/>
<accession>A0ACB9K5B5</accession>